<evidence type="ECO:0000256" key="1">
    <source>
        <dbReference type="ARBA" id="ARBA00022737"/>
    </source>
</evidence>
<feature type="repeat" description="PPR" evidence="2">
    <location>
        <begin position="215"/>
        <end position="246"/>
    </location>
</feature>
<evidence type="ECO:0000313" key="4">
    <source>
        <dbReference type="Proteomes" id="UP001222027"/>
    </source>
</evidence>
<dbReference type="Proteomes" id="UP001222027">
    <property type="component" value="Unassembled WGS sequence"/>
</dbReference>
<dbReference type="FunFam" id="1.25.40.10:FF:000277">
    <property type="entry name" value="Pentatricopeptide repeat-containing protein, mitochondrial"/>
    <property type="match status" value="1"/>
</dbReference>
<accession>A0AAV8RP33</accession>
<evidence type="ECO:0000313" key="3">
    <source>
        <dbReference type="EMBL" id="KAJ8509880.1"/>
    </source>
</evidence>
<dbReference type="Pfam" id="PF20431">
    <property type="entry name" value="E_motif"/>
    <property type="match status" value="1"/>
</dbReference>
<dbReference type="GO" id="GO:0016556">
    <property type="term" value="P:mRNA modification"/>
    <property type="evidence" value="ECO:0007669"/>
    <property type="project" value="UniProtKB-ARBA"/>
</dbReference>
<dbReference type="InterPro" id="IPR011990">
    <property type="entry name" value="TPR-like_helical_dom_sf"/>
</dbReference>
<sequence>MRPFLARPTAPPDIADSTLALLPRCRTHRDARQLHARLVTTGLLLRHPSLLLRRLFASPHPPLCRLARRLFFSLPAADDRPFLWNALIGSSRDGGGGPREAVLAFALMLFDGVAADKFALSLALNACSRIPSLREGSQIHALLLKSDLASNLYLQNGLIALYSKCGLPEIARRVFDRIPERDAISWNSMIDGYLKDGNVLAAQKLFDEMDNGKKNTVTWNTMLGGYAASIHRIDIARELFDVMPERDLVSWNLMIDGYIKCGRFVDAEDLFERMPEKDVISWATMIDGYTGIGRIDLAKQFFELMPEKDVITWNIMMDGYVKNGRHLEALNLFTEMQAKGNPAPDITTLATALSAIAELGHVDDGIAIHDHIKRTKLGLDGKLGVALVDMYSKCGRLEDALKVFETSGRNVDHWNAMIGGLAIHGHGSLALKLFWEMKRCSLKPDDITFIGVLNACSHSGLVKEGLMCFEIMRRDYALEPKVQHYACMIDILGRAGQLEEAFNLIRSMPIDPNDVVWRSLLSACRNHRNVSMGQKLMKGLTEGGAWDSSTCVLLSNLYAGVGMWGDVRKVRMMMREKELKKVPGCSWIELDGIVHEFVVGDYLCPQAKESSSSLEMVCASNLILKYLPSPVLEIVVTAAESFDSELSPSLVLEIVVTAAETFVWLQVLDPSETQIGQLDCLYPQAKEASSLLEMDSELSPSLVLEIVVTAC</sequence>
<proteinExistence type="predicted"/>
<dbReference type="NCBIfam" id="TIGR00756">
    <property type="entry name" value="PPR"/>
    <property type="match status" value="6"/>
</dbReference>
<dbReference type="InterPro" id="IPR046848">
    <property type="entry name" value="E_motif"/>
</dbReference>
<feature type="repeat" description="PPR" evidence="2">
    <location>
        <begin position="182"/>
        <end position="212"/>
    </location>
</feature>
<name>A0AAV8RP33_ENSVE</name>
<keyword evidence="1" id="KW-0677">Repeat</keyword>
<feature type="repeat" description="PPR" evidence="2">
    <location>
        <begin position="247"/>
        <end position="281"/>
    </location>
</feature>
<protein>
    <recommendedName>
        <fullName evidence="5">Pentatricopeptide repeat-containing protein</fullName>
    </recommendedName>
</protein>
<dbReference type="PANTHER" id="PTHR47926">
    <property type="entry name" value="PENTATRICOPEPTIDE REPEAT-CONTAINING PROTEIN"/>
    <property type="match status" value="1"/>
</dbReference>
<dbReference type="InterPro" id="IPR002885">
    <property type="entry name" value="PPR_rpt"/>
</dbReference>
<dbReference type="PANTHER" id="PTHR47926:SF456">
    <property type="entry name" value="PENTATRICOPEPTIDE REPEAT-CONTAINING PROTEIN ELI1, CHLOROPLASTIC"/>
    <property type="match status" value="1"/>
</dbReference>
<dbReference type="GO" id="GO:0003723">
    <property type="term" value="F:RNA binding"/>
    <property type="evidence" value="ECO:0007669"/>
    <property type="project" value="InterPro"/>
</dbReference>
<dbReference type="Gene3D" id="1.25.40.10">
    <property type="entry name" value="Tetratricopeptide repeat domain"/>
    <property type="match status" value="4"/>
</dbReference>
<organism evidence="3 4">
    <name type="scientific">Ensete ventricosum</name>
    <name type="common">Abyssinian banana</name>
    <name type="synonym">Musa ensete</name>
    <dbReference type="NCBI Taxonomy" id="4639"/>
    <lineage>
        <taxon>Eukaryota</taxon>
        <taxon>Viridiplantae</taxon>
        <taxon>Streptophyta</taxon>
        <taxon>Embryophyta</taxon>
        <taxon>Tracheophyta</taxon>
        <taxon>Spermatophyta</taxon>
        <taxon>Magnoliopsida</taxon>
        <taxon>Liliopsida</taxon>
        <taxon>Zingiberales</taxon>
        <taxon>Musaceae</taxon>
        <taxon>Ensete</taxon>
    </lineage>
</organism>
<keyword evidence="4" id="KW-1185">Reference proteome</keyword>
<evidence type="ECO:0000256" key="2">
    <source>
        <dbReference type="PROSITE-ProRule" id="PRU00708"/>
    </source>
</evidence>
<feature type="repeat" description="PPR" evidence="2">
    <location>
        <begin position="410"/>
        <end position="444"/>
    </location>
</feature>
<dbReference type="PROSITE" id="PS51375">
    <property type="entry name" value="PPR"/>
    <property type="match status" value="5"/>
</dbReference>
<reference evidence="3 4" key="1">
    <citation type="submission" date="2022-12" db="EMBL/GenBank/DDBJ databases">
        <title>Chromosome-scale assembly of the Ensete ventricosum genome.</title>
        <authorList>
            <person name="Dussert Y."/>
            <person name="Stocks J."/>
            <person name="Wendawek A."/>
            <person name="Woldeyes F."/>
            <person name="Nichols R.A."/>
            <person name="Borrell J.S."/>
        </authorList>
    </citation>
    <scope>NUCLEOTIDE SEQUENCE [LARGE SCALE GENOMIC DNA]</scope>
    <source>
        <strain evidence="4">cv. Maze</strain>
        <tissue evidence="3">Seeds</tissue>
    </source>
</reference>
<feature type="repeat" description="PPR" evidence="2">
    <location>
        <begin position="309"/>
        <end position="343"/>
    </location>
</feature>
<dbReference type="EMBL" id="JAQQAF010000001">
    <property type="protein sequence ID" value="KAJ8509880.1"/>
    <property type="molecule type" value="Genomic_DNA"/>
</dbReference>
<evidence type="ECO:0008006" key="5">
    <source>
        <dbReference type="Google" id="ProtNLM"/>
    </source>
</evidence>
<gene>
    <name evidence="3" type="ORF">OPV22_000314</name>
</gene>
<dbReference type="GO" id="GO:0005737">
    <property type="term" value="C:cytoplasm"/>
    <property type="evidence" value="ECO:0007669"/>
    <property type="project" value="UniProtKB-ARBA"/>
</dbReference>
<dbReference type="Pfam" id="PF13041">
    <property type="entry name" value="PPR_2"/>
    <property type="match status" value="2"/>
</dbReference>
<dbReference type="InterPro" id="IPR046960">
    <property type="entry name" value="PPR_At4g14850-like_plant"/>
</dbReference>
<dbReference type="AlphaFoldDB" id="A0AAV8RP33"/>
<dbReference type="Pfam" id="PF01535">
    <property type="entry name" value="PPR"/>
    <property type="match status" value="5"/>
</dbReference>
<comment type="caution">
    <text evidence="3">The sequence shown here is derived from an EMBL/GenBank/DDBJ whole genome shotgun (WGS) entry which is preliminary data.</text>
</comment>